<dbReference type="GO" id="GO:0051536">
    <property type="term" value="F:iron-sulfur cluster binding"/>
    <property type="evidence" value="ECO:0007669"/>
    <property type="project" value="UniProtKB-KW"/>
</dbReference>
<dbReference type="NCBIfam" id="NF002806">
    <property type="entry name" value="PRK02948.1"/>
    <property type="match status" value="1"/>
</dbReference>
<dbReference type="AlphaFoldDB" id="A0A2I0QY82"/>
<evidence type="ECO:0000256" key="4">
    <source>
        <dbReference type="ARBA" id="ARBA00022898"/>
    </source>
</evidence>
<keyword evidence="3" id="KW-0479">Metal-binding</keyword>
<dbReference type="InterPro" id="IPR015421">
    <property type="entry name" value="PyrdxlP-dep_Trfase_major"/>
</dbReference>
<dbReference type="InterPro" id="IPR000192">
    <property type="entry name" value="Aminotrans_V_dom"/>
</dbReference>
<dbReference type="EMBL" id="PJNH01000001">
    <property type="protein sequence ID" value="PKR79292.1"/>
    <property type="molecule type" value="Genomic_DNA"/>
</dbReference>
<dbReference type="RefSeq" id="WP_101331036.1">
    <property type="nucleotide sequence ID" value="NZ_PJNH01000001.1"/>
</dbReference>
<dbReference type="SUPFAM" id="SSF53383">
    <property type="entry name" value="PLP-dependent transferases"/>
    <property type="match status" value="1"/>
</dbReference>
<dbReference type="InterPro" id="IPR015424">
    <property type="entry name" value="PyrdxlP-dep_Trfase"/>
</dbReference>
<keyword evidence="5" id="KW-0408">Iron</keyword>
<keyword evidence="10" id="KW-1185">Reference proteome</keyword>
<dbReference type="PANTHER" id="PTHR11601">
    <property type="entry name" value="CYSTEINE DESULFURYLASE FAMILY MEMBER"/>
    <property type="match status" value="1"/>
</dbReference>
<dbReference type="PROSITE" id="PS00595">
    <property type="entry name" value="AA_TRANSFER_CLASS_5"/>
    <property type="match status" value="1"/>
</dbReference>
<evidence type="ECO:0000256" key="7">
    <source>
        <dbReference type="RuleBase" id="RU004504"/>
    </source>
</evidence>
<protein>
    <submittedName>
        <fullName evidence="9">Cysteine desulfurase NifS</fullName>
    </submittedName>
</protein>
<comment type="similarity">
    <text evidence="2">Belongs to the class-V pyridoxal-phosphate-dependent aminotransferase family. NifS/IscS subfamily.</text>
</comment>
<gene>
    <name evidence="9" type="ORF">CEY16_06010</name>
</gene>
<dbReference type="Proteomes" id="UP000243524">
    <property type="component" value="Unassembled WGS sequence"/>
</dbReference>
<organism evidence="9 10">
    <name type="scientific">Halalkalibacillus sediminis</name>
    <dbReference type="NCBI Taxonomy" id="2018042"/>
    <lineage>
        <taxon>Bacteria</taxon>
        <taxon>Bacillati</taxon>
        <taxon>Bacillota</taxon>
        <taxon>Bacilli</taxon>
        <taxon>Bacillales</taxon>
        <taxon>Bacillaceae</taxon>
        <taxon>Halalkalibacillus</taxon>
    </lineage>
</organism>
<dbReference type="Pfam" id="PF00266">
    <property type="entry name" value="Aminotran_5"/>
    <property type="match status" value="1"/>
</dbReference>
<evidence type="ECO:0000313" key="9">
    <source>
        <dbReference type="EMBL" id="PKR79292.1"/>
    </source>
</evidence>
<evidence type="ECO:0000256" key="6">
    <source>
        <dbReference type="ARBA" id="ARBA00023014"/>
    </source>
</evidence>
<dbReference type="Gene3D" id="3.90.1150.10">
    <property type="entry name" value="Aspartate Aminotransferase, domain 1"/>
    <property type="match status" value="1"/>
</dbReference>
<dbReference type="OrthoDB" id="9808002at2"/>
<name>A0A2I0QY82_9BACI</name>
<reference evidence="9 10" key="1">
    <citation type="submission" date="2017-06" db="EMBL/GenBank/DDBJ databases">
        <title>the draft geome sequence of Illustriluteabacillus marina B3227.</title>
        <authorList>
            <person name="He R.-H."/>
            <person name="Du Z.-J."/>
        </authorList>
    </citation>
    <scope>NUCLEOTIDE SEQUENCE [LARGE SCALE GENOMIC DNA]</scope>
    <source>
        <strain evidence="9 10">B3227</strain>
    </source>
</reference>
<sequence length="378" mass="41939">MIYLDNSATTKPSEDVLSTFSRVATDFYANPSSIHQLGGKSEQLLLEAKKQVASLLEIKENEIVFTSGGTESNNLAIKGIAREHKQRGNHIITSQVEHPSVLEACRYLESDGFEVTYLKVDHQGKISLNELKEALREDTILVTIMHVNNEIGTIQPIEDIAELLKNYPKTFFHTDHVQGFGKVKLNYQHEGLDLITISGHKIHGLRGTGCLVKKSPVKLHSLFHGGSQEGQVRPGTENLAGAVSLAKAMRQALEKMSQVNRINELRKRLINELELHESITILSPEKGAPHILNFSVKNFKPEVLIHALGEENIYISTKSACSSKKNDVSHVLAACGHTDDQAATAVRVSMHIEQTEEDIDAFIKAINKILKKYENIMG</sequence>
<dbReference type="PIRSF" id="PIRSF005572">
    <property type="entry name" value="NifS"/>
    <property type="match status" value="1"/>
</dbReference>
<evidence type="ECO:0000313" key="10">
    <source>
        <dbReference type="Proteomes" id="UP000243524"/>
    </source>
</evidence>
<evidence type="ECO:0000259" key="8">
    <source>
        <dbReference type="Pfam" id="PF00266"/>
    </source>
</evidence>
<dbReference type="Gene3D" id="1.10.260.50">
    <property type="match status" value="1"/>
</dbReference>
<feature type="domain" description="Aminotransferase class V" evidence="8">
    <location>
        <begin position="2"/>
        <end position="362"/>
    </location>
</feature>
<dbReference type="Gene3D" id="3.40.640.10">
    <property type="entry name" value="Type I PLP-dependent aspartate aminotransferase-like (Major domain)"/>
    <property type="match status" value="1"/>
</dbReference>
<dbReference type="PANTHER" id="PTHR11601:SF50">
    <property type="entry name" value="CYSTEINE DESULFURASE ISCS 2-RELATED"/>
    <property type="match status" value="1"/>
</dbReference>
<dbReference type="InterPro" id="IPR015422">
    <property type="entry name" value="PyrdxlP-dep_Trfase_small"/>
</dbReference>
<evidence type="ECO:0000256" key="1">
    <source>
        <dbReference type="ARBA" id="ARBA00001933"/>
    </source>
</evidence>
<evidence type="ECO:0000256" key="3">
    <source>
        <dbReference type="ARBA" id="ARBA00022723"/>
    </source>
</evidence>
<comment type="cofactor">
    <cofactor evidence="1 7">
        <name>pyridoxal 5'-phosphate</name>
        <dbReference type="ChEBI" id="CHEBI:597326"/>
    </cofactor>
</comment>
<proteinExistence type="inferred from homology"/>
<dbReference type="FunFam" id="3.40.640.10:FF:000084">
    <property type="entry name" value="IscS-like cysteine desulfurase"/>
    <property type="match status" value="1"/>
</dbReference>
<evidence type="ECO:0000256" key="2">
    <source>
        <dbReference type="ARBA" id="ARBA00006490"/>
    </source>
</evidence>
<dbReference type="InterPro" id="IPR016454">
    <property type="entry name" value="Cysteine_dSase"/>
</dbReference>
<comment type="caution">
    <text evidence="9">The sequence shown here is derived from an EMBL/GenBank/DDBJ whole genome shotgun (WGS) entry which is preliminary data.</text>
</comment>
<dbReference type="GO" id="GO:0046872">
    <property type="term" value="F:metal ion binding"/>
    <property type="evidence" value="ECO:0007669"/>
    <property type="project" value="UniProtKB-KW"/>
</dbReference>
<keyword evidence="6" id="KW-0411">Iron-sulfur</keyword>
<accession>A0A2I0QY82</accession>
<keyword evidence="4" id="KW-0663">Pyridoxal phosphate</keyword>
<dbReference type="GO" id="GO:0031071">
    <property type="term" value="F:cysteine desulfurase activity"/>
    <property type="evidence" value="ECO:0007669"/>
    <property type="project" value="UniProtKB-ARBA"/>
</dbReference>
<evidence type="ECO:0000256" key="5">
    <source>
        <dbReference type="ARBA" id="ARBA00023004"/>
    </source>
</evidence>
<dbReference type="InterPro" id="IPR020578">
    <property type="entry name" value="Aminotrans_V_PyrdxlP_BS"/>
</dbReference>